<comment type="caution">
    <text evidence="1">The sequence shown here is derived from an EMBL/GenBank/DDBJ whole genome shotgun (WGS) entry which is preliminary data.</text>
</comment>
<sequence length="263" mass="29517">MSKIVFFDIDGTLLDDDKNLPSSTKAAVKALQKNGIYTAIATGRGPFMVTQVINELDIDSYVAFNGQFVVFEKEVIYKNPFNPTELKRFASEANKRNHPLVYMSEKTLKGNVEKDKRIADSMASLQLVHPDVDPDYYVKEDIYQTLLYAKEDEEEYLSAFEDIYTFIRWHKEAMDVVPKGGSKAEGIKILIERLGFKMEDVYAFGDGLNDIEMLKTVGTGVAMGNAHEAVKIHADIVTERVENNGIAVGLKKVGLLDDSFEII</sequence>
<dbReference type="Pfam" id="PF08282">
    <property type="entry name" value="Hydrolase_3"/>
    <property type="match status" value="1"/>
</dbReference>
<dbReference type="CDD" id="cd07517">
    <property type="entry name" value="HAD_HPP"/>
    <property type="match status" value="1"/>
</dbReference>
<dbReference type="PANTHER" id="PTHR10000:SF25">
    <property type="entry name" value="PHOSPHATASE YKRA-RELATED"/>
    <property type="match status" value="1"/>
</dbReference>
<proteinExistence type="predicted"/>
<dbReference type="SFLD" id="SFLDG01140">
    <property type="entry name" value="C2.B:_Phosphomannomutase_and_P"/>
    <property type="match status" value="1"/>
</dbReference>
<gene>
    <name evidence="1" type="ORF">ACFPM4_03960</name>
</gene>
<dbReference type="InterPro" id="IPR000150">
    <property type="entry name" value="Cof"/>
</dbReference>
<dbReference type="GO" id="GO:0016787">
    <property type="term" value="F:hydrolase activity"/>
    <property type="evidence" value="ECO:0007669"/>
    <property type="project" value="UniProtKB-KW"/>
</dbReference>
<dbReference type="NCBIfam" id="TIGR01484">
    <property type="entry name" value="HAD-SF-IIB"/>
    <property type="match status" value="1"/>
</dbReference>
<dbReference type="SFLD" id="SFLDS00003">
    <property type="entry name" value="Haloacid_Dehalogenase"/>
    <property type="match status" value="1"/>
</dbReference>
<protein>
    <submittedName>
        <fullName evidence="1">Cof-type HAD-IIB family hydrolase</fullName>
    </submittedName>
</protein>
<dbReference type="PANTHER" id="PTHR10000">
    <property type="entry name" value="PHOSPHOSERINE PHOSPHATASE"/>
    <property type="match status" value="1"/>
</dbReference>
<evidence type="ECO:0000313" key="1">
    <source>
        <dbReference type="EMBL" id="MFC5463912.1"/>
    </source>
</evidence>
<reference evidence="2" key="1">
    <citation type="journal article" date="2019" name="Int. J. Syst. Evol. Microbiol.">
        <title>The Global Catalogue of Microorganisms (GCM) 10K type strain sequencing project: providing services to taxonomists for standard genome sequencing and annotation.</title>
        <authorList>
            <consortium name="The Broad Institute Genomics Platform"/>
            <consortium name="The Broad Institute Genome Sequencing Center for Infectious Disease"/>
            <person name="Wu L."/>
            <person name="Ma J."/>
        </authorList>
    </citation>
    <scope>NUCLEOTIDE SEQUENCE [LARGE SCALE GENOMIC DNA]</scope>
    <source>
        <strain evidence="2">CGMCC 1.12237</strain>
    </source>
</reference>
<keyword evidence="2" id="KW-1185">Reference proteome</keyword>
<dbReference type="SFLD" id="SFLDG01144">
    <property type="entry name" value="C2.B.4:_PGP_Like"/>
    <property type="match status" value="1"/>
</dbReference>
<dbReference type="InterPro" id="IPR023214">
    <property type="entry name" value="HAD_sf"/>
</dbReference>
<name>A0ABW0LG80_9BACI</name>
<accession>A0ABW0LG80</accession>
<dbReference type="Proteomes" id="UP001596147">
    <property type="component" value="Unassembled WGS sequence"/>
</dbReference>
<dbReference type="PROSITE" id="PS01229">
    <property type="entry name" value="COF_2"/>
    <property type="match status" value="1"/>
</dbReference>
<dbReference type="Gene3D" id="3.30.1240.10">
    <property type="match status" value="1"/>
</dbReference>
<organism evidence="1 2">
    <name type="scientific">Lederbergia graminis</name>
    <dbReference type="NCBI Taxonomy" id="735518"/>
    <lineage>
        <taxon>Bacteria</taxon>
        <taxon>Bacillati</taxon>
        <taxon>Bacillota</taxon>
        <taxon>Bacilli</taxon>
        <taxon>Bacillales</taxon>
        <taxon>Bacillaceae</taxon>
        <taxon>Lederbergia</taxon>
    </lineage>
</organism>
<keyword evidence="1" id="KW-0378">Hydrolase</keyword>
<dbReference type="EMBL" id="JBHSMC010000001">
    <property type="protein sequence ID" value="MFC5463912.1"/>
    <property type="molecule type" value="Genomic_DNA"/>
</dbReference>
<dbReference type="RefSeq" id="WP_382347915.1">
    <property type="nucleotide sequence ID" value="NZ_JBHSMC010000001.1"/>
</dbReference>
<dbReference type="Gene3D" id="3.40.50.1000">
    <property type="entry name" value="HAD superfamily/HAD-like"/>
    <property type="match status" value="1"/>
</dbReference>
<dbReference type="NCBIfam" id="TIGR00099">
    <property type="entry name" value="Cof-subfamily"/>
    <property type="match status" value="1"/>
</dbReference>
<dbReference type="InterPro" id="IPR036412">
    <property type="entry name" value="HAD-like_sf"/>
</dbReference>
<dbReference type="InterPro" id="IPR006379">
    <property type="entry name" value="HAD-SF_hydro_IIB"/>
</dbReference>
<evidence type="ECO:0000313" key="2">
    <source>
        <dbReference type="Proteomes" id="UP001596147"/>
    </source>
</evidence>
<dbReference type="SUPFAM" id="SSF56784">
    <property type="entry name" value="HAD-like"/>
    <property type="match status" value="1"/>
</dbReference>